<organism evidence="1 2">
    <name type="scientific">Dyadobacter linearis</name>
    <dbReference type="NCBI Taxonomy" id="2823330"/>
    <lineage>
        <taxon>Bacteria</taxon>
        <taxon>Pseudomonadati</taxon>
        <taxon>Bacteroidota</taxon>
        <taxon>Cytophagia</taxon>
        <taxon>Cytophagales</taxon>
        <taxon>Spirosomataceae</taxon>
        <taxon>Dyadobacter</taxon>
    </lineage>
</organism>
<accession>A0ABM8UW08</accession>
<dbReference type="RefSeq" id="WP_215235717.1">
    <property type="nucleotide sequence ID" value="NZ_CAJRAU010000007.1"/>
</dbReference>
<dbReference type="EMBL" id="CAJRAU010000007">
    <property type="protein sequence ID" value="CAG5072900.1"/>
    <property type="molecule type" value="Genomic_DNA"/>
</dbReference>
<evidence type="ECO:0000313" key="2">
    <source>
        <dbReference type="Proteomes" id="UP000679725"/>
    </source>
</evidence>
<comment type="caution">
    <text evidence="1">The sequence shown here is derived from an EMBL/GenBank/DDBJ whole genome shotgun (WGS) entry which is preliminary data.</text>
</comment>
<sequence>MATMEYVNIKHILTQDERNDMAFTLAEKQIEMNSLEDEKKSVTSSYKAKIDTKKAEINLLSGNIKDGYIFHSLYCEKRRNVKKKQWEWWDTQSGEIVKYEPFQGRDYQISTDDQII</sequence>
<reference evidence="1 2" key="1">
    <citation type="submission" date="2021-04" db="EMBL/GenBank/DDBJ databases">
        <authorList>
            <person name="Rodrigo-Torres L."/>
            <person name="Arahal R. D."/>
            <person name="Lucena T."/>
        </authorList>
    </citation>
    <scope>NUCLEOTIDE SEQUENCE [LARGE SCALE GENOMIC DNA]</scope>
    <source>
        <strain evidence="1 2">CECT 9623</strain>
    </source>
</reference>
<keyword evidence="2" id="KW-1185">Reference proteome</keyword>
<evidence type="ECO:0000313" key="1">
    <source>
        <dbReference type="EMBL" id="CAG5072900.1"/>
    </source>
</evidence>
<proteinExistence type="predicted"/>
<dbReference type="Proteomes" id="UP000679725">
    <property type="component" value="Unassembled WGS sequence"/>
</dbReference>
<name>A0ABM8UW08_9BACT</name>
<protein>
    <submittedName>
        <fullName evidence="1">Uncharacterized protein</fullName>
    </submittedName>
</protein>
<gene>
    <name evidence="1" type="ORF">DYBT9623_04438</name>
</gene>